<keyword evidence="5" id="KW-0282">Flagellum</keyword>
<feature type="domain" description="DUF4200" evidence="4">
    <location>
        <begin position="86"/>
        <end position="203"/>
    </location>
</feature>
<feature type="region of interest" description="Disordered" evidence="3">
    <location>
        <begin position="46"/>
        <end position="67"/>
    </location>
</feature>
<evidence type="ECO:0000256" key="2">
    <source>
        <dbReference type="SAM" id="Coils"/>
    </source>
</evidence>
<protein>
    <submittedName>
        <fullName evidence="5">Flagellar associated protein</fullName>
    </submittedName>
</protein>
<dbReference type="PANTHER" id="PTHR21683">
    <property type="entry name" value="COILED-COIL DOMAIN-CONTAINING PROTEIN 42 LIKE-2-LIKE-RELATED"/>
    <property type="match status" value="1"/>
</dbReference>
<feature type="coiled-coil region" evidence="2">
    <location>
        <begin position="150"/>
        <end position="187"/>
    </location>
</feature>
<keyword evidence="5" id="KW-0969">Cilium</keyword>
<evidence type="ECO:0000313" key="5">
    <source>
        <dbReference type="EMBL" id="ETO09484.1"/>
    </source>
</evidence>
<keyword evidence="5" id="KW-0966">Cell projection</keyword>
<organism evidence="5 6">
    <name type="scientific">Reticulomyxa filosa</name>
    <dbReference type="NCBI Taxonomy" id="46433"/>
    <lineage>
        <taxon>Eukaryota</taxon>
        <taxon>Sar</taxon>
        <taxon>Rhizaria</taxon>
        <taxon>Retaria</taxon>
        <taxon>Foraminifera</taxon>
        <taxon>Monothalamids</taxon>
        <taxon>Reticulomyxidae</taxon>
        <taxon>Reticulomyxa</taxon>
    </lineage>
</organism>
<name>X6M6F6_RETFI</name>
<comment type="caution">
    <text evidence="5">The sequence shown here is derived from an EMBL/GenBank/DDBJ whole genome shotgun (WGS) entry which is preliminary data.</text>
</comment>
<dbReference type="Proteomes" id="UP000023152">
    <property type="component" value="Unassembled WGS sequence"/>
</dbReference>
<dbReference type="PANTHER" id="PTHR21683:SF3">
    <property type="entry name" value="CILIA AND FLAGELLA ASSOCIATED PROTEIN 100"/>
    <property type="match status" value="1"/>
</dbReference>
<gene>
    <name evidence="5" type="ORF">RFI_27894</name>
</gene>
<dbReference type="EMBL" id="ASPP01024041">
    <property type="protein sequence ID" value="ETO09484.1"/>
    <property type="molecule type" value="Genomic_DNA"/>
</dbReference>
<dbReference type="OMA" id="HESTFWK"/>
<dbReference type="InterPro" id="IPR051147">
    <property type="entry name" value="CFAP_domain-containing"/>
</dbReference>
<evidence type="ECO:0000313" key="6">
    <source>
        <dbReference type="Proteomes" id="UP000023152"/>
    </source>
</evidence>
<reference evidence="5 6" key="1">
    <citation type="journal article" date="2013" name="Curr. Biol.">
        <title>The Genome of the Foraminiferan Reticulomyxa filosa.</title>
        <authorList>
            <person name="Glockner G."/>
            <person name="Hulsmann N."/>
            <person name="Schleicher M."/>
            <person name="Noegel A.A."/>
            <person name="Eichinger L."/>
            <person name="Gallinger C."/>
            <person name="Pawlowski J."/>
            <person name="Sierra R."/>
            <person name="Euteneuer U."/>
            <person name="Pillet L."/>
            <person name="Moustafa A."/>
            <person name="Platzer M."/>
            <person name="Groth M."/>
            <person name="Szafranski K."/>
            <person name="Schliwa M."/>
        </authorList>
    </citation>
    <scope>NUCLEOTIDE SEQUENCE [LARGE SCALE GENOMIC DNA]</scope>
</reference>
<feature type="compositionally biased region" description="Polar residues" evidence="3">
    <location>
        <begin position="46"/>
        <end position="59"/>
    </location>
</feature>
<keyword evidence="1 2" id="KW-0175">Coiled coil</keyword>
<evidence type="ECO:0000256" key="1">
    <source>
        <dbReference type="ARBA" id="ARBA00023054"/>
    </source>
</evidence>
<keyword evidence="6" id="KW-1185">Reference proteome</keyword>
<dbReference type="AlphaFoldDB" id="X6M6F6"/>
<sequence length="220" mass="26178">MTTTEKEDIDKTIIDNPFHMPTNKEIFSLRMKQRESKQPRETLQHLITNASSKESFQSQKADESKKRKKMKILGEKRLQKESIIDFITKKREMFLVQMSLETKKEEICKLQEKAQLKEQALLKSEMMLEEDALRFDAFLKENDIKSNEAIKKYEKEAKEKQEKIVQIKKLNQEITKIKAEVDKYNETLEYCRKYKAFLDALTPSEWFAAKEHGKKFMKNN</sequence>
<dbReference type="InterPro" id="IPR025252">
    <property type="entry name" value="DUF4200"/>
</dbReference>
<proteinExistence type="predicted"/>
<dbReference type="GO" id="GO:0005856">
    <property type="term" value="C:cytoskeleton"/>
    <property type="evidence" value="ECO:0007669"/>
    <property type="project" value="UniProtKB-ARBA"/>
</dbReference>
<dbReference type="Pfam" id="PF13863">
    <property type="entry name" value="DUF4200"/>
    <property type="match status" value="1"/>
</dbReference>
<evidence type="ECO:0000256" key="3">
    <source>
        <dbReference type="SAM" id="MobiDB-lite"/>
    </source>
</evidence>
<accession>X6M6F6</accession>
<dbReference type="OrthoDB" id="10264063at2759"/>
<evidence type="ECO:0000259" key="4">
    <source>
        <dbReference type="Pfam" id="PF13863"/>
    </source>
</evidence>